<dbReference type="NCBIfam" id="TIGR02868">
    <property type="entry name" value="CydC"/>
    <property type="match status" value="1"/>
</dbReference>
<dbReference type="InterPro" id="IPR036640">
    <property type="entry name" value="ABC1_TM_sf"/>
</dbReference>
<dbReference type="PANTHER" id="PTHR24221:SF653">
    <property type="entry name" value="TRANSPORT ATP-BINDING PROTEIN CYDC"/>
    <property type="match status" value="1"/>
</dbReference>
<keyword evidence="6 7" id="KW-0472">Membrane</keyword>
<dbReference type="CDD" id="cd18585">
    <property type="entry name" value="ABC_6TM_CydC"/>
    <property type="match status" value="1"/>
</dbReference>
<dbReference type="GO" id="GO:0140359">
    <property type="term" value="F:ABC-type transporter activity"/>
    <property type="evidence" value="ECO:0007669"/>
    <property type="project" value="InterPro"/>
</dbReference>
<dbReference type="GO" id="GO:0034775">
    <property type="term" value="P:glutathione transmembrane transport"/>
    <property type="evidence" value="ECO:0007669"/>
    <property type="project" value="InterPro"/>
</dbReference>
<dbReference type="GO" id="GO:0034040">
    <property type="term" value="F:ATPase-coupled lipid transmembrane transporter activity"/>
    <property type="evidence" value="ECO:0007669"/>
    <property type="project" value="TreeGrafter"/>
</dbReference>
<reference evidence="10 11" key="1">
    <citation type="submission" date="2020-04" db="EMBL/GenBank/DDBJ databases">
        <title>Paenibacillus algicola sp. nov., a novel marine bacterium producing alginate lyase.</title>
        <authorList>
            <person name="Huang H."/>
        </authorList>
    </citation>
    <scope>NUCLEOTIDE SEQUENCE [LARGE SCALE GENOMIC DNA]</scope>
    <source>
        <strain evidence="10 11">L7-75</strain>
    </source>
</reference>
<keyword evidence="3" id="KW-0547">Nucleotide-binding</keyword>
<feature type="transmembrane region" description="Helical" evidence="7">
    <location>
        <begin position="50"/>
        <end position="72"/>
    </location>
</feature>
<dbReference type="AlphaFoldDB" id="A0A848M6Y0"/>
<keyword evidence="4" id="KW-0067">ATP-binding</keyword>
<dbReference type="Gene3D" id="3.40.50.300">
    <property type="entry name" value="P-loop containing nucleotide triphosphate hydrolases"/>
    <property type="match status" value="1"/>
</dbReference>
<name>A0A848M6Y0_PAELE</name>
<dbReference type="InterPro" id="IPR011527">
    <property type="entry name" value="ABC1_TM_dom"/>
</dbReference>
<gene>
    <name evidence="10" type="primary">cydC</name>
    <name evidence="10" type="ORF">HII30_11850</name>
</gene>
<protein>
    <submittedName>
        <fullName evidence="10">Thiol reductant ABC exporter subunit CydC</fullName>
    </submittedName>
</protein>
<evidence type="ECO:0000256" key="4">
    <source>
        <dbReference type="ARBA" id="ARBA00022840"/>
    </source>
</evidence>
<dbReference type="InterPro" id="IPR014223">
    <property type="entry name" value="ABC_CydC/D"/>
</dbReference>
<dbReference type="SUPFAM" id="SSF90123">
    <property type="entry name" value="ABC transporter transmembrane region"/>
    <property type="match status" value="1"/>
</dbReference>
<evidence type="ECO:0000259" key="8">
    <source>
        <dbReference type="PROSITE" id="PS50893"/>
    </source>
</evidence>
<dbReference type="InterPro" id="IPR003593">
    <property type="entry name" value="AAA+_ATPase"/>
</dbReference>
<dbReference type="InterPro" id="IPR039421">
    <property type="entry name" value="Type_1_exporter"/>
</dbReference>
<dbReference type="Gene3D" id="1.20.1560.10">
    <property type="entry name" value="ABC transporter type 1, transmembrane domain"/>
    <property type="match status" value="1"/>
</dbReference>
<organism evidence="10 11">
    <name type="scientific">Paenibacillus lemnae</name>
    <dbReference type="NCBI Taxonomy" id="1330551"/>
    <lineage>
        <taxon>Bacteria</taxon>
        <taxon>Bacillati</taxon>
        <taxon>Bacillota</taxon>
        <taxon>Bacilli</taxon>
        <taxon>Bacillales</taxon>
        <taxon>Paenibacillaceae</taxon>
        <taxon>Paenibacillus</taxon>
    </lineage>
</organism>
<evidence type="ECO:0000313" key="11">
    <source>
        <dbReference type="Proteomes" id="UP000565468"/>
    </source>
</evidence>
<dbReference type="EMBL" id="JABBPN010000010">
    <property type="protein sequence ID" value="NMO96465.1"/>
    <property type="molecule type" value="Genomic_DNA"/>
</dbReference>
<dbReference type="SUPFAM" id="SSF52540">
    <property type="entry name" value="P-loop containing nucleoside triphosphate hydrolases"/>
    <property type="match status" value="1"/>
</dbReference>
<evidence type="ECO:0000256" key="7">
    <source>
        <dbReference type="SAM" id="Phobius"/>
    </source>
</evidence>
<dbReference type="GO" id="GO:0016887">
    <property type="term" value="F:ATP hydrolysis activity"/>
    <property type="evidence" value="ECO:0007669"/>
    <property type="project" value="InterPro"/>
</dbReference>
<keyword evidence="5 7" id="KW-1133">Transmembrane helix</keyword>
<dbReference type="GO" id="GO:0005886">
    <property type="term" value="C:plasma membrane"/>
    <property type="evidence" value="ECO:0007669"/>
    <property type="project" value="UniProtKB-SubCell"/>
</dbReference>
<dbReference type="PROSITE" id="PS50929">
    <property type="entry name" value="ABC_TM1F"/>
    <property type="match status" value="1"/>
</dbReference>
<feature type="transmembrane region" description="Helical" evidence="7">
    <location>
        <begin position="128"/>
        <end position="150"/>
    </location>
</feature>
<comment type="caution">
    <text evidence="10">The sequence shown here is derived from an EMBL/GenBank/DDBJ whole genome shotgun (WGS) entry which is preliminary data.</text>
</comment>
<keyword evidence="2 7" id="KW-0812">Transmembrane</keyword>
<dbReference type="InterPro" id="IPR027417">
    <property type="entry name" value="P-loop_NTPase"/>
</dbReference>
<accession>A0A848M6Y0</accession>
<dbReference type="GO" id="GO:0005524">
    <property type="term" value="F:ATP binding"/>
    <property type="evidence" value="ECO:0007669"/>
    <property type="project" value="UniProtKB-KW"/>
</dbReference>
<evidence type="ECO:0000313" key="10">
    <source>
        <dbReference type="EMBL" id="NMO96465.1"/>
    </source>
</evidence>
<keyword evidence="11" id="KW-1185">Reference proteome</keyword>
<dbReference type="RefSeq" id="WP_169505259.1">
    <property type="nucleotide sequence ID" value="NZ_JABBPN010000010.1"/>
</dbReference>
<feature type="domain" description="ABC transporter" evidence="8">
    <location>
        <begin position="338"/>
        <end position="567"/>
    </location>
</feature>
<proteinExistence type="predicted"/>
<dbReference type="PANTHER" id="PTHR24221">
    <property type="entry name" value="ATP-BINDING CASSETTE SUB-FAMILY B"/>
    <property type="match status" value="1"/>
</dbReference>
<evidence type="ECO:0000256" key="3">
    <source>
        <dbReference type="ARBA" id="ARBA00022741"/>
    </source>
</evidence>
<dbReference type="Pfam" id="PF00664">
    <property type="entry name" value="ABC_membrane"/>
    <property type="match status" value="1"/>
</dbReference>
<dbReference type="PROSITE" id="PS50893">
    <property type="entry name" value="ABC_TRANSPORTER_2"/>
    <property type="match status" value="1"/>
</dbReference>
<evidence type="ECO:0000256" key="6">
    <source>
        <dbReference type="ARBA" id="ARBA00023136"/>
    </source>
</evidence>
<dbReference type="CDD" id="cd03228">
    <property type="entry name" value="ABCC_MRP_Like"/>
    <property type="match status" value="1"/>
</dbReference>
<dbReference type="Pfam" id="PF00005">
    <property type="entry name" value="ABC_tran"/>
    <property type="match status" value="1"/>
</dbReference>
<sequence length="577" mass="64553">MKELAIFTKAMIRERRDILLSILGGFAAGLAGVGLFAASGYLIAQTVFAPPLYTLIMLTSLVKILGLVRAASRYGERLFSHRATFSLLGRLRTAFFSKLVPLTPGILNRTRSGELLARIVGDVESLQFYFLRVAYPPVMVVMVFLATMLFTAAFSIWAALLLLAGMLMAAFGVPALVMIGQRRVHGAVKRKRAAFSTDVTEMLFGFRDLKLYGRLNQREEELQQVSADLAASQRDDALRLLRGQALHTFLTFIISWGMLVLGAYLIVNGSLSGVFLAMLVMVSNTVFEEAAPMATLPAYKQDSEYAAKRLTDTVLSAEKQQPELPANRRSIDDEAVSVSFDEVCFQYDDEWRPALQDISLHLPAGSKTAIVGPSGSGKTSLFELLLKLRKPNRGEIRLNDIPLQELEEEHVWSKCNTVLQHGHFFRGTIRDNLLTEQTCFEDEELSFVLDQVQLKDKKLNDHVLEKGENLSDGEKQRLALARAVLHGGRLWLLDEPTSSLDYITERKVLRYVLDQAAGDTLLLISHRLAGLEHMDRIIVIEQGRIVESGTYEELVALKGYFYELKEIELQMFEASNK</sequence>
<feature type="transmembrane region" description="Helical" evidence="7">
    <location>
        <begin position="20"/>
        <end position="44"/>
    </location>
</feature>
<feature type="transmembrane region" description="Helical" evidence="7">
    <location>
        <begin position="249"/>
        <end position="267"/>
    </location>
</feature>
<comment type="subcellular location">
    <subcellularLocation>
        <location evidence="1">Cell membrane</location>
        <topology evidence="1">Multi-pass membrane protein</topology>
    </subcellularLocation>
</comment>
<evidence type="ECO:0000259" key="9">
    <source>
        <dbReference type="PROSITE" id="PS50929"/>
    </source>
</evidence>
<feature type="domain" description="ABC transmembrane type-1" evidence="9">
    <location>
        <begin position="19"/>
        <end position="288"/>
    </location>
</feature>
<dbReference type="InterPro" id="IPR003439">
    <property type="entry name" value="ABC_transporter-like_ATP-bd"/>
</dbReference>
<dbReference type="Proteomes" id="UP000565468">
    <property type="component" value="Unassembled WGS sequence"/>
</dbReference>
<dbReference type="SMART" id="SM00382">
    <property type="entry name" value="AAA"/>
    <property type="match status" value="1"/>
</dbReference>
<evidence type="ECO:0000256" key="5">
    <source>
        <dbReference type="ARBA" id="ARBA00022989"/>
    </source>
</evidence>
<dbReference type="GO" id="GO:0045454">
    <property type="term" value="P:cell redox homeostasis"/>
    <property type="evidence" value="ECO:0007669"/>
    <property type="project" value="InterPro"/>
</dbReference>
<feature type="transmembrane region" description="Helical" evidence="7">
    <location>
        <begin position="156"/>
        <end position="180"/>
    </location>
</feature>
<evidence type="ECO:0000256" key="2">
    <source>
        <dbReference type="ARBA" id="ARBA00022692"/>
    </source>
</evidence>
<evidence type="ECO:0000256" key="1">
    <source>
        <dbReference type="ARBA" id="ARBA00004651"/>
    </source>
</evidence>